<sequence>MRPLTRALSLLALSLGLSLSTSAAASNDARLQSIKQQTLALYTLRLADQRQFSSSASVLIGQRNPGVRLQRVRIAVDGQLHIDYAYHGSEAALLAADAMHKLGLVNLAGGPHEISVEMQWAQQGGTYTEARTQTLRLDTWPRGFSVQLDARERGSQRIAIQTPIDGAGILRSARFELALGRALKAVTQMQMLAHVDPVLAGTASAQELLAQSLAAWGLDSAAQATYSQLSQARTDNETRNRARLRAAELALQLGQMDEAGERLNAGTNNWSAEQQAAAKLLDARRLLAQNKVEAALKQTTDAGPALLRYNLAVALIDSRQDDAADRLLETLATAPAPADEYHARIQDLAQLKLGYRHLRFGRAEAAQAMLSRMRLGSPYTNRALLGRGWSKLLPLALQQGRLIAVPDDGFRPLFVQAIDAALRQPGNASRAAVRDAITDWARLQDQDPFDAAVQEALVATPYALLKLGEYARAIQYSEKAIARLELIRDDLKAGMRQSRKGLALNGAELVREQWPPEPAAWARRYATGAWWRSDADPLPIPDNAYRPRLLLDGDTLTMLNDMHMLNEVEQLTDAIAEHPDLKLRATQLRKRIESERQAQQKNLDRQAYYWMYQELERATRYLIMARFSLGHAYAHENAAGEQP</sequence>
<organism evidence="2 3">
    <name type="scientific">Oceanococcus atlanticus</name>
    <dbReference type="NCBI Taxonomy" id="1317117"/>
    <lineage>
        <taxon>Bacteria</taxon>
        <taxon>Pseudomonadati</taxon>
        <taxon>Pseudomonadota</taxon>
        <taxon>Gammaproteobacteria</taxon>
        <taxon>Chromatiales</taxon>
        <taxon>Oceanococcaceae</taxon>
        <taxon>Oceanococcus</taxon>
    </lineage>
</organism>
<protein>
    <submittedName>
        <fullName evidence="2">Uncharacterized protein</fullName>
    </submittedName>
</protein>
<accession>A0A1Y1SFG1</accession>
<dbReference type="AlphaFoldDB" id="A0A1Y1SFG1"/>
<feature type="signal peptide" evidence="1">
    <location>
        <begin position="1"/>
        <end position="25"/>
    </location>
</feature>
<gene>
    <name evidence="2" type="ORF">ATO7_00645</name>
</gene>
<comment type="caution">
    <text evidence="2">The sequence shown here is derived from an EMBL/GenBank/DDBJ whole genome shotgun (WGS) entry which is preliminary data.</text>
</comment>
<evidence type="ECO:0000313" key="3">
    <source>
        <dbReference type="Proteomes" id="UP000192342"/>
    </source>
</evidence>
<keyword evidence="3" id="KW-1185">Reference proteome</keyword>
<reference evidence="2 3" key="1">
    <citation type="submission" date="2013-04" db="EMBL/GenBank/DDBJ databases">
        <title>Oceanococcus atlanticus 22II-S10r2 Genome Sequencing.</title>
        <authorList>
            <person name="Lai Q."/>
            <person name="Li G."/>
            <person name="Shao Z."/>
        </authorList>
    </citation>
    <scope>NUCLEOTIDE SEQUENCE [LARGE SCALE GENOMIC DNA]</scope>
    <source>
        <strain evidence="2 3">22II-S10r2</strain>
    </source>
</reference>
<keyword evidence="1" id="KW-0732">Signal</keyword>
<dbReference type="Gene3D" id="1.25.40.10">
    <property type="entry name" value="Tetratricopeptide repeat domain"/>
    <property type="match status" value="1"/>
</dbReference>
<name>A0A1Y1SFG1_9GAMM</name>
<dbReference type="EMBL" id="AQQV01000001">
    <property type="protein sequence ID" value="ORE88338.1"/>
    <property type="molecule type" value="Genomic_DNA"/>
</dbReference>
<evidence type="ECO:0000256" key="1">
    <source>
        <dbReference type="SAM" id="SignalP"/>
    </source>
</evidence>
<dbReference type="InterPro" id="IPR011990">
    <property type="entry name" value="TPR-like_helical_dom_sf"/>
</dbReference>
<feature type="chain" id="PRO_5012711258" evidence="1">
    <location>
        <begin position="26"/>
        <end position="643"/>
    </location>
</feature>
<dbReference type="Proteomes" id="UP000192342">
    <property type="component" value="Unassembled WGS sequence"/>
</dbReference>
<evidence type="ECO:0000313" key="2">
    <source>
        <dbReference type="EMBL" id="ORE88338.1"/>
    </source>
</evidence>
<proteinExistence type="predicted"/>
<dbReference type="STRING" id="1317117.ATO7_00645"/>